<evidence type="ECO:0000313" key="2">
    <source>
        <dbReference type="Proteomes" id="UP000507470"/>
    </source>
</evidence>
<name>A0A6J8C6N8_MYTCO</name>
<dbReference type="AlphaFoldDB" id="A0A6J8C6N8"/>
<reference evidence="1 2" key="1">
    <citation type="submission" date="2020-06" db="EMBL/GenBank/DDBJ databases">
        <authorList>
            <person name="Li R."/>
            <person name="Bekaert M."/>
        </authorList>
    </citation>
    <scope>NUCLEOTIDE SEQUENCE [LARGE SCALE GENOMIC DNA]</scope>
    <source>
        <strain evidence="2">wild</strain>
    </source>
</reference>
<protein>
    <submittedName>
        <fullName evidence="1">MLL1</fullName>
        <ecNumber evidence="1">2.1.1.354</ecNumber>
    </submittedName>
</protein>
<dbReference type="SUPFAM" id="SSF57903">
    <property type="entry name" value="FYVE/PHD zinc finger"/>
    <property type="match status" value="1"/>
</dbReference>
<dbReference type="InterPro" id="IPR013083">
    <property type="entry name" value="Znf_RING/FYVE/PHD"/>
</dbReference>
<dbReference type="OrthoDB" id="7479450at2759"/>
<dbReference type="InterPro" id="IPR011011">
    <property type="entry name" value="Znf_FYVE_PHD"/>
</dbReference>
<dbReference type="GO" id="GO:0032259">
    <property type="term" value="P:methylation"/>
    <property type="evidence" value="ECO:0007669"/>
    <property type="project" value="UniProtKB-KW"/>
</dbReference>
<sequence length="211" mass="23465">MADEFPSPVVHLYSDYQQEKSTDLELPTKWSHLRYIKKVAWNAKAIQCDGCDIWIHSKCANIVPHSLSLLQRTSLNWICTCTNCGIPSTSLHHKIDLDDFSSINVYSPPLSKLNSKINNADSLTNNTDNIADANKNIASSLTPCLSVRPKLNNDMQSITHHSLSSSHGDSSIMSEPESPLTSEIDNVFEHTQRVGPNSQKEITSLITHLIV</sequence>
<evidence type="ECO:0000313" key="1">
    <source>
        <dbReference type="EMBL" id="CAC5390337.1"/>
    </source>
</evidence>
<gene>
    <name evidence="1" type="ORF">MCOR_25442</name>
</gene>
<proteinExistence type="predicted"/>
<organism evidence="1 2">
    <name type="scientific">Mytilus coruscus</name>
    <name type="common">Sea mussel</name>
    <dbReference type="NCBI Taxonomy" id="42192"/>
    <lineage>
        <taxon>Eukaryota</taxon>
        <taxon>Metazoa</taxon>
        <taxon>Spiralia</taxon>
        <taxon>Lophotrochozoa</taxon>
        <taxon>Mollusca</taxon>
        <taxon>Bivalvia</taxon>
        <taxon>Autobranchia</taxon>
        <taxon>Pteriomorphia</taxon>
        <taxon>Mytilida</taxon>
        <taxon>Mytiloidea</taxon>
        <taxon>Mytilidae</taxon>
        <taxon>Mytilinae</taxon>
        <taxon>Mytilus</taxon>
    </lineage>
</organism>
<keyword evidence="1" id="KW-0489">Methyltransferase</keyword>
<accession>A0A6J8C6N8</accession>
<dbReference type="EC" id="2.1.1.354" evidence="1"/>
<keyword evidence="1" id="KW-0808">Transferase</keyword>
<dbReference type="Proteomes" id="UP000507470">
    <property type="component" value="Unassembled WGS sequence"/>
</dbReference>
<dbReference type="EMBL" id="CACVKT020004498">
    <property type="protein sequence ID" value="CAC5390337.1"/>
    <property type="molecule type" value="Genomic_DNA"/>
</dbReference>
<keyword evidence="2" id="KW-1185">Reference proteome</keyword>
<dbReference type="Gene3D" id="3.30.40.10">
    <property type="entry name" value="Zinc/RING finger domain, C3HC4 (zinc finger)"/>
    <property type="match status" value="1"/>
</dbReference>
<dbReference type="GO" id="GO:0140999">
    <property type="term" value="F:histone H3K4 trimethyltransferase activity"/>
    <property type="evidence" value="ECO:0007669"/>
    <property type="project" value="UniProtKB-EC"/>
</dbReference>